<feature type="domain" description="Integrase zinc-binding" evidence="1">
    <location>
        <begin position="101"/>
        <end position="152"/>
    </location>
</feature>
<dbReference type="HOGENOM" id="CLU_109205_0_0_1"/>
<name>S8E382_FOMSC</name>
<dbReference type="Gene3D" id="1.10.340.70">
    <property type="match status" value="1"/>
</dbReference>
<dbReference type="Proteomes" id="UP000015241">
    <property type="component" value="Unassembled WGS sequence"/>
</dbReference>
<proteinExistence type="predicted"/>
<dbReference type="EMBL" id="KE504158">
    <property type="protein sequence ID" value="EPS99227.1"/>
    <property type="molecule type" value="Genomic_DNA"/>
</dbReference>
<dbReference type="Pfam" id="PF17921">
    <property type="entry name" value="Integrase_H2C2"/>
    <property type="match status" value="1"/>
</dbReference>
<gene>
    <name evidence="2" type="ORF">FOMPIDRAFT_8749</name>
</gene>
<feature type="non-terminal residue" evidence="2">
    <location>
        <position position="153"/>
    </location>
</feature>
<keyword evidence="3" id="KW-1185">Reference proteome</keyword>
<dbReference type="AlphaFoldDB" id="S8E382"/>
<organism evidence="2 3">
    <name type="scientific">Fomitopsis schrenkii</name>
    <name type="common">Brown rot fungus</name>
    <dbReference type="NCBI Taxonomy" id="2126942"/>
    <lineage>
        <taxon>Eukaryota</taxon>
        <taxon>Fungi</taxon>
        <taxon>Dikarya</taxon>
        <taxon>Basidiomycota</taxon>
        <taxon>Agaricomycotina</taxon>
        <taxon>Agaricomycetes</taxon>
        <taxon>Polyporales</taxon>
        <taxon>Fomitopsis</taxon>
    </lineage>
</organism>
<feature type="non-terminal residue" evidence="2">
    <location>
        <position position="1"/>
    </location>
</feature>
<evidence type="ECO:0000313" key="2">
    <source>
        <dbReference type="EMBL" id="EPS99227.1"/>
    </source>
</evidence>
<dbReference type="eggNOG" id="ENOG502S4YJ">
    <property type="taxonomic scope" value="Eukaryota"/>
</dbReference>
<dbReference type="OrthoDB" id="2499658at2759"/>
<accession>S8E382</accession>
<sequence length="153" mass="17883">PTTNLGMPTREQYKAIEEEYIQSLHPRKREKALLSQAMFDMVWDVLHDPLRSRVSSPQFRWWVRKMFVLSHNDAEGEGDEPGDEGGLPVVLHEDRPVALKEQIYEVLCYCHDRSNHGGRDKTTMVIREHYSWIPKELVAQFVKVCPTCVYKKT</sequence>
<dbReference type="InParanoid" id="S8E382"/>
<dbReference type="InterPro" id="IPR041588">
    <property type="entry name" value="Integrase_H2C2"/>
</dbReference>
<reference evidence="2 3" key="1">
    <citation type="journal article" date="2012" name="Science">
        <title>The Paleozoic origin of enzymatic lignin decomposition reconstructed from 31 fungal genomes.</title>
        <authorList>
            <person name="Floudas D."/>
            <person name="Binder M."/>
            <person name="Riley R."/>
            <person name="Barry K."/>
            <person name="Blanchette R.A."/>
            <person name="Henrissat B."/>
            <person name="Martinez A.T."/>
            <person name="Otillar R."/>
            <person name="Spatafora J.W."/>
            <person name="Yadav J.S."/>
            <person name="Aerts A."/>
            <person name="Benoit I."/>
            <person name="Boyd A."/>
            <person name="Carlson A."/>
            <person name="Copeland A."/>
            <person name="Coutinho P.M."/>
            <person name="de Vries R.P."/>
            <person name="Ferreira P."/>
            <person name="Findley K."/>
            <person name="Foster B."/>
            <person name="Gaskell J."/>
            <person name="Glotzer D."/>
            <person name="Gorecki P."/>
            <person name="Heitman J."/>
            <person name="Hesse C."/>
            <person name="Hori C."/>
            <person name="Igarashi K."/>
            <person name="Jurgens J.A."/>
            <person name="Kallen N."/>
            <person name="Kersten P."/>
            <person name="Kohler A."/>
            <person name="Kuees U."/>
            <person name="Kumar T.K.A."/>
            <person name="Kuo A."/>
            <person name="LaButti K."/>
            <person name="Larrondo L.F."/>
            <person name="Lindquist E."/>
            <person name="Ling A."/>
            <person name="Lombard V."/>
            <person name="Lucas S."/>
            <person name="Lundell T."/>
            <person name="Martin R."/>
            <person name="McLaughlin D.J."/>
            <person name="Morgenstern I."/>
            <person name="Morin E."/>
            <person name="Murat C."/>
            <person name="Nagy L.G."/>
            <person name="Nolan M."/>
            <person name="Ohm R.A."/>
            <person name="Patyshakuliyeva A."/>
            <person name="Rokas A."/>
            <person name="Ruiz-Duenas F.J."/>
            <person name="Sabat G."/>
            <person name="Salamov A."/>
            <person name="Samejima M."/>
            <person name="Schmutz J."/>
            <person name="Slot J.C."/>
            <person name="St John F."/>
            <person name="Stenlid J."/>
            <person name="Sun H."/>
            <person name="Sun S."/>
            <person name="Syed K."/>
            <person name="Tsang A."/>
            <person name="Wiebenga A."/>
            <person name="Young D."/>
            <person name="Pisabarro A."/>
            <person name="Eastwood D.C."/>
            <person name="Martin F."/>
            <person name="Cullen D."/>
            <person name="Grigoriev I.V."/>
            <person name="Hibbett D.S."/>
        </authorList>
    </citation>
    <scope>NUCLEOTIDE SEQUENCE</scope>
    <source>
        <strain evidence="3">FP-58527</strain>
    </source>
</reference>
<evidence type="ECO:0000313" key="3">
    <source>
        <dbReference type="Proteomes" id="UP000015241"/>
    </source>
</evidence>
<evidence type="ECO:0000259" key="1">
    <source>
        <dbReference type="Pfam" id="PF17921"/>
    </source>
</evidence>
<dbReference type="STRING" id="743788.S8E382"/>
<protein>
    <recommendedName>
        <fullName evidence="1">Integrase zinc-binding domain-containing protein</fullName>
    </recommendedName>
</protein>